<dbReference type="InterPro" id="IPR000572">
    <property type="entry name" value="OxRdtase_Mopterin-bd_dom"/>
</dbReference>
<dbReference type="GO" id="GO:0030151">
    <property type="term" value="F:molybdenum ion binding"/>
    <property type="evidence" value="ECO:0007669"/>
    <property type="project" value="InterPro"/>
</dbReference>
<feature type="domain" description="Moybdenum cofactor oxidoreductase dimerisation" evidence="6">
    <location>
        <begin position="262"/>
        <end position="351"/>
    </location>
</feature>
<evidence type="ECO:0000313" key="7">
    <source>
        <dbReference type="EMBL" id="SPJ32707.1"/>
    </source>
</evidence>
<comment type="cofactor">
    <cofactor evidence="1">
        <name>Mo-molybdopterin</name>
        <dbReference type="ChEBI" id="CHEBI:71302"/>
    </cofactor>
</comment>
<keyword evidence="8" id="KW-1185">Reference proteome</keyword>
<dbReference type="GO" id="GO:0043546">
    <property type="term" value="F:molybdopterin cofactor binding"/>
    <property type="evidence" value="ECO:0007669"/>
    <property type="project" value="TreeGrafter"/>
</dbReference>
<dbReference type="GO" id="GO:0008482">
    <property type="term" value="F:sulfite oxidase activity"/>
    <property type="evidence" value="ECO:0007669"/>
    <property type="project" value="TreeGrafter"/>
</dbReference>
<reference evidence="8" key="1">
    <citation type="submission" date="2018-03" db="EMBL/GenBank/DDBJ databases">
        <authorList>
            <person name="Navarro De La Torre S."/>
        </authorList>
    </citation>
    <scope>NUCLEOTIDE SEQUENCE [LARGE SCALE GENOMIC DNA]</scope>
    <source>
        <strain evidence="8">EAod3</strain>
    </source>
</reference>
<evidence type="ECO:0000259" key="6">
    <source>
        <dbReference type="Pfam" id="PF03404"/>
    </source>
</evidence>
<keyword evidence="2" id="KW-0500">Molybdenum</keyword>
<dbReference type="Gene3D" id="2.60.40.650">
    <property type="match status" value="1"/>
</dbReference>
<dbReference type="AlphaFoldDB" id="A0A2R8CIH8"/>
<evidence type="ECO:0000313" key="8">
    <source>
        <dbReference type="Proteomes" id="UP000244934"/>
    </source>
</evidence>
<evidence type="ECO:0000256" key="4">
    <source>
        <dbReference type="ARBA" id="ARBA00023002"/>
    </source>
</evidence>
<protein>
    <recommendedName>
        <fullName evidence="9">Sulfoxide reductase catalytic subunit YedY</fullName>
    </recommendedName>
</protein>
<dbReference type="Proteomes" id="UP000244934">
    <property type="component" value="Unassembled WGS sequence"/>
</dbReference>
<dbReference type="InterPro" id="IPR008335">
    <property type="entry name" value="Mopterin_OxRdtase_euk"/>
</dbReference>
<dbReference type="RefSeq" id="WP_108841532.1">
    <property type="nucleotide sequence ID" value="NZ_ONZI01000001.1"/>
</dbReference>
<dbReference type="PANTHER" id="PTHR19372">
    <property type="entry name" value="SULFITE REDUCTASE"/>
    <property type="match status" value="1"/>
</dbReference>
<evidence type="ECO:0000256" key="3">
    <source>
        <dbReference type="ARBA" id="ARBA00022723"/>
    </source>
</evidence>
<dbReference type="OrthoDB" id="9795587at2"/>
<organism evidence="7 8">
    <name type="scientific">Kushneria phyllosphaerae</name>
    <dbReference type="NCBI Taxonomy" id="2100822"/>
    <lineage>
        <taxon>Bacteria</taxon>
        <taxon>Pseudomonadati</taxon>
        <taxon>Pseudomonadota</taxon>
        <taxon>Gammaproteobacteria</taxon>
        <taxon>Oceanospirillales</taxon>
        <taxon>Halomonadaceae</taxon>
        <taxon>Kushneria</taxon>
    </lineage>
</organism>
<dbReference type="CDD" id="cd02110">
    <property type="entry name" value="SO_family_Moco_dimer"/>
    <property type="match status" value="1"/>
</dbReference>
<keyword evidence="4" id="KW-0560">Oxidoreductase</keyword>
<gene>
    <name evidence="7" type="ORF">KSP9073_00708</name>
</gene>
<dbReference type="InterPro" id="IPR036374">
    <property type="entry name" value="OxRdtase_Mopterin-bd_sf"/>
</dbReference>
<accession>A0A2R8CIH8</accession>
<name>A0A2R8CIH8_9GAMM</name>
<dbReference type="InterPro" id="IPR005066">
    <property type="entry name" value="MoCF_OxRdtse_dimer"/>
</dbReference>
<proteinExistence type="predicted"/>
<sequence length="370" mass="40495">MSHHPGIFKPLPARYFCHPEEGGATNVETRLSRLPGYLTPNRQFFVRSHFDIPELEAADWRLTLTGDALSREHSLRLADLERLPRVSVIRAIECAGNARACFARDFGTAAEGAQWGQGAVGVAEWSGVRLRDVLALAGLEDGAFHVLPEGLDSGRFARPLPIDKALADDTIVALAMNGEPLPIDHGFPARLVVSGWLGAASVKWLGRLEVSRDALNTYWNTQDYTLAGPDYPAEGEADGIPITTMPVMSLVDLEDDARLGAGDTILRGRALSGEGQITAVECRLDDGAWQNATLHTPNIAGAWVCWSLTCQLDAGHHVLQVRARDDRGHEQPDSMIWNDHGCLYNAVTRVTFYADDREADCQPQERLTSL</sequence>
<feature type="domain" description="Oxidoreductase molybdopterin-binding" evidence="5">
    <location>
        <begin position="49"/>
        <end position="219"/>
    </location>
</feature>
<dbReference type="PANTHER" id="PTHR19372:SF7">
    <property type="entry name" value="SULFITE OXIDASE, MITOCHONDRIAL"/>
    <property type="match status" value="1"/>
</dbReference>
<dbReference type="InterPro" id="IPR014756">
    <property type="entry name" value="Ig_E-set"/>
</dbReference>
<keyword evidence="3" id="KW-0479">Metal-binding</keyword>
<evidence type="ECO:0000259" key="5">
    <source>
        <dbReference type="Pfam" id="PF00174"/>
    </source>
</evidence>
<dbReference type="Gene3D" id="3.90.420.10">
    <property type="entry name" value="Oxidoreductase, molybdopterin-binding domain"/>
    <property type="match status" value="1"/>
</dbReference>
<dbReference type="SUPFAM" id="SSF81296">
    <property type="entry name" value="E set domains"/>
    <property type="match status" value="1"/>
</dbReference>
<evidence type="ECO:0000256" key="1">
    <source>
        <dbReference type="ARBA" id="ARBA00001924"/>
    </source>
</evidence>
<dbReference type="PRINTS" id="PR00407">
    <property type="entry name" value="EUMOPTERIN"/>
</dbReference>
<dbReference type="Pfam" id="PF03404">
    <property type="entry name" value="Mo-co_dimer"/>
    <property type="match status" value="1"/>
</dbReference>
<dbReference type="Pfam" id="PF00174">
    <property type="entry name" value="Oxidored_molyb"/>
    <property type="match status" value="1"/>
</dbReference>
<dbReference type="SUPFAM" id="SSF56524">
    <property type="entry name" value="Oxidoreductase molybdopterin-binding domain"/>
    <property type="match status" value="1"/>
</dbReference>
<evidence type="ECO:0000256" key="2">
    <source>
        <dbReference type="ARBA" id="ARBA00022505"/>
    </source>
</evidence>
<dbReference type="GO" id="GO:0006790">
    <property type="term" value="P:sulfur compound metabolic process"/>
    <property type="evidence" value="ECO:0007669"/>
    <property type="project" value="TreeGrafter"/>
</dbReference>
<evidence type="ECO:0008006" key="9">
    <source>
        <dbReference type="Google" id="ProtNLM"/>
    </source>
</evidence>
<dbReference type="GO" id="GO:0020037">
    <property type="term" value="F:heme binding"/>
    <property type="evidence" value="ECO:0007669"/>
    <property type="project" value="TreeGrafter"/>
</dbReference>
<dbReference type="EMBL" id="ONZI01000001">
    <property type="protein sequence ID" value="SPJ32707.1"/>
    <property type="molecule type" value="Genomic_DNA"/>
</dbReference>